<organism evidence="2 3">
    <name type="scientific">Zingiber officinale</name>
    <name type="common">Ginger</name>
    <name type="synonym">Amomum zingiber</name>
    <dbReference type="NCBI Taxonomy" id="94328"/>
    <lineage>
        <taxon>Eukaryota</taxon>
        <taxon>Viridiplantae</taxon>
        <taxon>Streptophyta</taxon>
        <taxon>Embryophyta</taxon>
        <taxon>Tracheophyta</taxon>
        <taxon>Spermatophyta</taxon>
        <taxon>Magnoliopsida</taxon>
        <taxon>Liliopsida</taxon>
        <taxon>Zingiberales</taxon>
        <taxon>Zingiberaceae</taxon>
        <taxon>Zingiber</taxon>
    </lineage>
</organism>
<dbReference type="AlphaFoldDB" id="A0A8J5HQY2"/>
<dbReference type="InterPro" id="IPR018710">
    <property type="entry name" value="DUF2232"/>
</dbReference>
<dbReference type="EMBL" id="JACMSC010000004">
    <property type="protein sequence ID" value="KAG6525264.1"/>
    <property type="molecule type" value="Genomic_DNA"/>
</dbReference>
<keyword evidence="1" id="KW-1133">Transmembrane helix</keyword>
<name>A0A8J5HQY2_ZINOF</name>
<feature type="transmembrane region" description="Helical" evidence="1">
    <location>
        <begin position="226"/>
        <end position="250"/>
    </location>
</feature>
<feature type="transmembrane region" description="Helical" evidence="1">
    <location>
        <begin position="256"/>
        <end position="279"/>
    </location>
</feature>
<evidence type="ECO:0000313" key="3">
    <source>
        <dbReference type="Proteomes" id="UP000734854"/>
    </source>
</evidence>
<feature type="transmembrane region" description="Helical" evidence="1">
    <location>
        <begin position="198"/>
        <end position="217"/>
    </location>
</feature>
<dbReference type="PANTHER" id="PTHR37185:SF3">
    <property type="entry name" value="MEMBRANE PROTEIN"/>
    <property type="match status" value="1"/>
</dbReference>
<sequence length="302" mass="33537">MLVLSHHCHQPPLSSFRALKAHRCSSFLPKLHFFSRLQRFSMELQIAHGCFPLPRSSNLLFQFHPRVSIGEAGKCADRELGDENSDLADLEDLGDDSQVFKKTLQLVECAMFASVAGLAYFLSNSLAVENYFSCFFSLPIVISSIRWGIAAGRKTMVATVMLLFTLSGPVKASTYLLLHGLVGLAMGTLWRLRFNWSTSILLCTLIRAMGAVGYVLLSSFLIRENILALITINIHASLTFIFTAMGINIIPSMNAIYLIFGSLLLLNCGFFVFLLHILYSIFLSKLGLKDSLTLPSWMAKAI</sequence>
<keyword evidence="3" id="KW-1185">Reference proteome</keyword>
<dbReference type="Proteomes" id="UP000734854">
    <property type="component" value="Unassembled WGS sequence"/>
</dbReference>
<feature type="transmembrane region" description="Helical" evidence="1">
    <location>
        <begin position="103"/>
        <end position="122"/>
    </location>
</feature>
<evidence type="ECO:0000313" key="2">
    <source>
        <dbReference type="EMBL" id="KAG6525264.1"/>
    </source>
</evidence>
<dbReference type="Pfam" id="PF09991">
    <property type="entry name" value="DUF2232"/>
    <property type="match status" value="1"/>
</dbReference>
<proteinExistence type="predicted"/>
<reference evidence="2 3" key="1">
    <citation type="submission" date="2020-08" db="EMBL/GenBank/DDBJ databases">
        <title>Plant Genome Project.</title>
        <authorList>
            <person name="Zhang R.-G."/>
        </authorList>
    </citation>
    <scope>NUCLEOTIDE SEQUENCE [LARGE SCALE GENOMIC DNA]</scope>
    <source>
        <tissue evidence="2">Rhizome</tissue>
    </source>
</reference>
<feature type="transmembrane region" description="Helical" evidence="1">
    <location>
        <begin position="128"/>
        <end position="149"/>
    </location>
</feature>
<dbReference type="OrthoDB" id="2019412at2759"/>
<gene>
    <name evidence="2" type="ORF">ZIOFF_015218</name>
</gene>
<keyword evidence="1" id="KW-0812">Transmembrane</keyword>
<dbReference type="PANTHER" id="PTHR37185">
    <property type="entry name" value="MEMBRANE PROTEIN"/>
    <property type="match status" value="1"/>
</dbReference>
<feature type="transmembrane region" description="Helical" evidence="1">
    <location>
        <begin position="156"/>
        <end position="178"/>
    </location>
</feature>
<keyword evidence="1" id="KW-0472">Membrane</keyword>
<evidence type="ECO:0000256" key="1">
    <source>
        <dbReference type="SAM" id="Phobius"/>
    </source>
</evidence>
<comment type="caution">
    <text evidence="2">The sequence shown here is derived from an EMBL/GenBank/DDBJ whole genome shotgun (WGS) entry which is preliminary data.</text>
</comment>
<protein>
    <submittedName>
        <fullName evidence="2">Uncharacterized protein</fullName>
    </submittedName>
</protein>
<accession>A0A8J5HQY2</accession>